<dbReference type="Proteomes" id="UP000663877">
    <property type="component" value="Unassembled WGS sequence"/>
</dbReference>
<dbReference type="Proteomes" id="UP000663832">
    <property type="component" value="Unassembled WGS sequence"/>
</dbReference>
<protein>
    <submittedName>
        <fullName evidence="3">Uncharacterized protein</fullName>
    </submittedName>
</protein>
<feature type="transmembrane region" description="Helical" evidence="1">
    <location>
        <begin position="845"/>
        <end position="874"/>
    </location>
</feature>
<dbReference type="EMBL" id="CAJNOM010000335">
    <property type="protein sequence ID" value="CAF1368821.1"/>
    <property type="molecule type" value="Genomic_DNA"/>
</dbReference>
<keyword evidence="1" id="KW-0812">Transmembrane</keyword>
<organism evidence="3 4">
    <name type="scientific">Adineta steineri</name>
    <dbReference type="NCBI Taxonomy" id="433720"/>
    <lineage>
        <taxon>Eukaryota</taxon>
        <taxon>Metazoa</taxon>
        <taxon>Spiralia</taxon>
        <taxon>Gnathifera</taxon>
        <taxon>Rotifera</taxon>
        <taxon>Eurotatoria</taxon>
        <taxon>Bdelloidea</taxon>
        <taxon>Adinetida</taxon>
        <taxon>Adinetidae</taxon>
        <taxon>Adineta</taxon>
    </lineage>
</organism>
<comment type="caution">
    <text evidence="3">The sequence shown here is derived from an EMBL/GenBank/DDBJ whole genome shotgun (WGS) entry which is preliminary data.</text>
</comment>
<keyword evidence="4" id="KW-1185">Reference proteome</keyword>
<feature type="transmembrane region" description="Helical" evidence="1">
    <location>
        <begin position="395"/>
        <end position="421"/>
    </location>
</feature>
<accession>A0A815IQ87</accession>
<keyword evidence="1" id="KW-1133">Transmembrane helix</keyword>
<reference evidence="3" key="1">
    <citation type="submission" date="2021-02" db="EMBL/GenBank/DDBJ databases">
        <authorList>
            <person name="Nowell W R."/>
        </authorList>
    </citation>
    <scope>NUCLEOTIDE SEQUENCE</scope>
</reference>
<keyword evidence="1" id="KW-0472">Membrane</keyword>
<sequence>MPWNWFLEFKTKIKHINLFQDIDQTNEEDIKNQKISTVIFLILFTISIVALFLYSSLAPITNTVVIKQPSLSDYKQLEEKYSNTLLCACTSVSNEYNKFISSFTPTFNQVCSGDFVSDKWLNYVNYRLFLETQYHFYWDFRHTAYGLFDMLRTLCVLAKQTIDDQLISFYSTILLTENTISEDIFLANINATRDQFIATSANDFIIILDSVLLMGFVNNKVQNRLNTNWLYFLDLYQNYSRKNQGWSPTLWLDRHCAPEDAPYCTTTSGIYLRKLSNETSSHLYWGIAHRAELQFEVPGVLVGSSILNGVLQSNLSCLYSKSCLSKLNTYLNDSLYPFNATPLAVPSSASPLPTINDAAKKLMVDSWQLNSSYQHYFSACNPLTCTYTYTHQFDILFIITTVISFIGGIVTVLMIIILPAVKFLRKQVKTVSRLLSLSEVVPHETNIERQAVGDITEQKVSLFVKIKIFLLDLNFFSDSDENSEWHLYGQRLSTRFFIVSIIIAFSILILYASTYSVTKTITINKPSIDVYFTLQGKYPQTLTCPCSSTTNEQSQFISFQPTQHPVCHSDFITDNWTNYLHTTNSEDLNQFDFRYNSAVFFPIILSFCQLSLKTINNEILIFNSTKYVSKYIKGIDLFDSQTQQLIRNMKQTTVNSLQLSISMLRQTVWGNGLFSTVSYYDAPDPTIHYNRNSTINLVFFPLIYHSSSNTTCSCKIHPTTCNELSNITYVNGTVRDSPLYNLFTVPGYYVGCYASESIFRSNFECFFNQTCLQTIYDLIHLTSYYPFNATAMQLNSSHYNVTTSVQDIIDNLMIEEWNNETSFQFYYKQCNPYLCSYSYDVKGDISYVIAITFGLIGGLTTILKIIIPFIVLMIRRWRQKRKINTNQSMINQVFYVSFQNVTHTIIKNNPTIIEFNKLYQEYPNTVQCPCETYSITYEEFVTFRPHLHSICSSTFVDETSQWLVIDYPQTITPFGMINNAVPTYSTRKDDFRQIGSPFFQLLNSFCKLSPKTINAELTTFYSSRFITLNLITFEQFQIQINQLINQLLQNTARSFINSLFLAENMTASSMLASAFQSDSLFSLATPLYDANYRGLEYQYQIIYDRVDEIYNSNETGIDCDCQSTPWCIQQAIVYDLDTITQLFSPPGIFVGCYLVEAVLQSDLRCFFDIDCLQQLIDSLSLVNISASDIILNSTASHYQEKSSLLEIVSNLMVEEWNNQTCYDNYFNICQPSVCTATYVSRGNIIYIITTTIGLIGGLTTVYKFVVPIFIKIIVRVIIPFIRNKCGMNNNGEI</sequence>
<feature type="transmembrane region" description="Helical" evidence="1">
    <location>
        <begin position="496"/>
        <end position="517"/>
    </location>
</feature>
<proteinExistence type="predicted"/>
<evidence type="ECO:0000313" key="2">
    <source>
        <dbReference type="EMBL" id="CAF0956173.1"/>
    </source>
</evidence>
<evidence type="ECO:0000313" key="4">
    <source>
        <dbReference type="Proteomes" id="UP000663832"/>
    </source>
</evidence>
<gene>
    <name evidence="2" type="ORF">BJG266_LOCUS13492</name>
    <name evidence="3" type="ORF">QVE165_LOCUS34983</name>
</gene>
<feature type="transmembrane region" description="Helical" evidence="1">
    <location>
        <begin position="38"/>
        <end position="57"/>
    </location>
</feature>
<name>A0A815IQ87_9BILA</name>
<evidence type="ECO:0000313" key="3">
    <source>
        <dbReference type="EMBL" id="CAF1368821.1"/>
    </source>
</evidence>
<evidence type="ECO:0000256" key="1">
    <source>
        <dbReference type="SAM" id="Phobius"/>
    </source>
</evidence>
<dbReference type="OrthoDB" id="10005645at2759"/>
<dbReference type="EMBL" id="CAJNOI010000054">
    <property type="protein sequence ID" value="CAF0956173.1"/>
    <property type="molecule type" value="Genomic_DNA"/>
</dbReference>